<proteinExistence type="predicted"/>
<feature type="region of interest" description="Disordered" evidence="1">
    <location>
        <begin position="1"/>
        <end position="42"/>
    </location>
</feature>
<sequence length="485" mass="54661">MSTEVYGEIMDRPVEEYPAQDEGGGDGAPPSGDGAQEAPKPQRWGYSVKKLNEEWALVLVGSKAVMVRERPDAPVEERVRIVQLEAFRALYANKFTQILSDGKVQTVTWAKRWMCDKDRRQYDGIEFHPSPDDDGGTPGYLNLWRGFSVKPDADAGRYTVFRDHMLNNVCGGDEDLFTWVWGWFAHLVQRPWERIGTSIVFRGLMGTGKTIVGQVIGSLIEQHYFAVDDPRYITGQFNAHMASCLLLQAEEAVWAGDKAAEGRLKGLVTSATQMIESKGVDPFRIKNYVRLIMTSNEDWVVPAGKDERRFCVLDVSAGVKENHGYFEEMFEELDNGGREALLADLLAFDLSAVNLRSIPRTASLLEQKIRSLDHVEAFLFERLYEGNLIKGAIGWPVDGLVRKSRLFDYYLEVSDKVGIKRRSEQTVFGMKMQRVLPCVGTVRRYDEEVGGQAWFYRFPALEEARVAFEAGLGQAVDWPSDSEAA</sequence>
<dbReference type="Proteomes" id="UP000244081">
    <property type="component" value="Unassembled WGS sequence"/>
</dbReference>
<evidence type="ECO:0000256" key="1">
    <source>
        <dbReference type="SAM" id="MobiDB-lite"/>
    </source>
</evidence>
<dbReference type="EMBL" id="QAYG01000015">
    <property type="protein sequence ID" value="PTW53905.1"/>
    <property type="molecule type" value="Genomic_DNA"/>
</dbReference>
<reference evidence="3 4" key="1">
    <citation type="submission" date="2018-04" db="EMBL/GenBank/DDBJ databases">
        <title>Genomic Encyclopedia of Archaeal and Bacterial Type Strains, Phase II (KMG-II): from individual species to whole genera.</title>
        <authorList>
            <person name="Goeker M."/>
        </authorList>
    </citation>
    <scope>NUCLEOTIDE SEQUENCE [LARGE SCALE GENOMIC DNA]</scope>
    <source>
        <strain evidence="3 4">DSM 23382</strain>
    </source>
</reference>
<comment type="caution">
    <text evidence="3">The sequence shown here is derived from an EMBL/GenBank/DDBJ whole genome shotgun (WGS) entry which is preliminary data.</text>
</comment>
<dbReference type="Gene3D" id="3.40.50.300">
    <property type="entry name" value="P-loop containing nucleotide triphosphate hydrolases"/>
    <property type="match status" value="1"/>
</dbReference>
<dbReference type="AlphaFoldDB" id="A0A2T5UQW8"/>
<accession>A0A2T5UQW8</accession>
<evidence type="ECO:0000313" key="3">
    <source>
        <dbReference type="EMBL" id="PTW53905.1"/>
    </source>
</evidence>
<name>A0A2T5UQW8_9HYPH</name>
<dbReference type="SUPFAM" id="SSF52540">
    <property type="entry name" value="P-loop containing nucleoside triphosphate hydrolases"/>
    <property type="match status" value="1"/>
</dbReference>
<dbReference type="Pfam" id="PF19263">
    <property type="entry name" value="DUF5906"/>
    <property type="match status" value="1"/>
</dbReference>
<protein>
    <recommendedName>
        <fullName evidence="2">NrS-1 polymerase-like helicase domain-containing protein</fullName>
    </recommendedName>
</protein>
<evidence type="ECO:0000259" key="2">
    <source>
        <dbReference type="Pfam" id="PF19263"/>
    </source>
</evidence>
<gene>
    <name evidence="3" type="ORF">C8N35_11525</name>
</gene>
<dbReference type="OrthoDB" id="8215052at2"/>
<keyword evidence="4" id="KW-1185">Reference proteome</keyword>
<evidence type="ECO:0000313" key="4">
    <source>
        <dbReference type="Proteomes" id="UP000244081"/>
    </source>
</evidence>
<dbReference type="RefSeq" id="WP_107992038.1">
    <property type="nucleotide sequence ID" value="NZ_QAYG01000015.1"/>
</dbReference>
<feature type="domain" description="NrS-1 polymerase-like helicase" evidence="2">
    <location>
        <begin position="202"/>
        <end position="309"/>
    </location>
</feature>
<organism evidence="3 4">
    <name type="scientific">Breoghania corrubedonensis</name>
    <dbReference type="NCBI Taxonomy" id="665038"/>
    <lineage>
        <taxon>Bacteria</taxon>
        <taxon>Pseudomonadati</taxon>
        <taxon>Pseudomonadota</taxon>
        <taxon>Alphaproteobacteria</taxon>
        <taxon>Hyphomicrobiales</taxon>
        <taxon>Stappiaceae</taxon>
        <taxon>Breoghania</taxon>
    </lineage>
</organism>
<dbReference type="InterPro" id="IPR045455">
    <property type="entry name" value="NrS-1_pol-like_helicase"/>
</dbReference>
<dbReference type="InterPro" id="IPR027417">
    <property type="entry name" value="P-loop_NTPase"/>
</dbReference>